<organism evidence="1">
    <name type="scientific">marine sediment metagenome</name>
    <dbReference type="NCBI Taxonomy" id="412755"/>
    <lineage>
        <taxon>unclassified sequences</taxon>
        <taxon>metagenomes</taxon>
        <taxon>ecological metagenomes</taxon>
    </lineage>
</organism>
<evidence type="ECO:0000313" key="1">
    <source>
        <dbReference type="EMBL" id="GAF90241.1"/>
    </source>
</evidence>
<name>X0TSR9_9ZZZZ</name>
<protein>
    <submittedName>
        <fullName evidence="1">Uncharacterized protein</fullName>
    </submittedName>
</protein>
<reference evidence="1" key="1">
    <citation type="journal article" date="2014" name="Front. Microbiol.">
        <title>High frequency of phylogenetically diverse reductive dehalogenase-homologous genes in deep subseafloor sedimentary metagenomes.</title>
        <authorList>
            <person name="Kawai M."/>
            <person name="Futagami T."/>
            <person name="Toyoda A."/>
            <person name="Takaki Y."/>
            <person name="Nishi S."/>
            <person name="Hori S."/>
            <person name="Arai W."/>
            <person name="Tsubouchi T."/>
            <person name="Morono Y."/>
            <person name="Uchiyama I."/>
            <person name="Ito T."/>
            <person name="Fujiyama A."/>
            <person name="Inagaki F."/>
            <person name="Takami H."/>
        </authorList>
    </citation>
    <scope>NUCLEOTIDE SEQUENCE</scope>
    <source>
        <strain evidence="1">Expedition CK06-06</strain>
    </source>
</reference>
<proteinExistence type="predicted"/>
<dbReference type="AlphaFoldDB" id="X0TSR9"/>
<accession>X0TSR9</accession>
<dbReference type="EMBL" id="BARS01010144">
    <property type="protein sequence ID" value="GAF90241.1"/>
    <property type="molecule type" value="Genomic_DNA"/>
</dbReference>
<gene>
    <name evidence="1" type="ORF">S01H1_18887</name>
</gene>
<sequence>MVYSAISAGAGGLAYRFHIPWSKKPEWGKEGRDRMIDEVTKVNCEIRQMQDYLAMGFPRPIAQVSDPKIQVTCIDALPKGMVLILINHDVTRSPPELPPAVEANEHRDVTIELVIPEGFAVESISEINGSRRSTIDTMSREDRKLKINVSSIGATKVLLVKTEPLPYDKEEDAMK</sequence>
<comment type="caution">
    <text evidence="1">The sequence shown here is derived from an EMBL/GenBank/DDBJ whole genome shotgun (WGS) entry which is preliminary data.</text>
</comment>